<gene>
    <name evidence="5" type="ORF">CSSPTR1EN2_LOCUS18381</name>
</gene>
<dbReference type="SUPFAM" id="SSF48208">
    <property type="entry name" value="Six-hairpin glycosidases"/>
    <property type="match status" value="1"/>
</dbReference>
<dbReference type="PROSITE" id="PS00928">
    <property type="entry name" value="TREHALASE_2"/>
    <property type="match status" value="1"/>
</dbReference>
<comment type="similarity">
    <text evidence="1 4">Belongs to the glycosyl hydrolase 37 family.</text>
</comment>
<name>A0ABP0UPM7_9BRYO</name>
<dbReference type="PANTHER" id="PTHR23403:SF1">
    <property type="entry name" value="TREHALASE"/>
    <property type="match status" value="1"/>
</dbReference>
<reference evidence="5" key="1">
    <citation type="submission" date="2024-02" db="EMBL/GenBank/DDBJ databases">
        <authorList>
            <consortium name="ELIXIR-Norway"/>
            <consortium name="Elixir Norway"/>
        </authorList>
    </citation>
    <scope>NUCLEOTIDE SEQUENCE</scope>
</reference>
<dbReference type="InterPro" id="IPR018232">
    <property type="entry name" value="Glyco_hydro_37_CS"/>
</dbReference>
<protein>
    <recommendedName>
        <fullName evidence="4">Trehalase</fullName>
        <ecNumber evidence="4">3.2.1.28</ecNumber>
    </recommendedName>
    <alternativeName>
        <fullName evidence="4">Alpha-trehalose glucohydrolase</fullName>
    </alternativeName>
</protein>
<comment type="catalytic activity">
    <reaction evidence="4">
        <text>alpha,alpha-trehalose + H2O = alpha-D-glucose + beta-D-glucose</text>
        <dbReference type="Rhea" id="RHEA:32675"/>
        <dbReference type="ChEBI" id="CHEBI:15377"/>
        <dbReference type="ChEBI" id="CHEBI:15903"/>
        <dbReference type="ChEBI" id="CHEBI:16551"/>
        <dbReference type="ChEBI" id="CHEBI:17925"/>
        <dbReference type="EC" id="3.2.1.28"/>
    </reaction>
</comment>
<organism evidence="5 6">
    <name type="scientific">Sphagnum troendelagicum</name>
    <dbReference type="NCBI Taxonomy" id="128251"/>
    <lineage>
        <taxon>Eukaryota</taxon>
        <taxon>Viridiplantae</taxon>
        <taxon>Streptophyta</taxon>
        <taxon>Embryophyta</taxon>
        <taxon>Bryophyta</taxon>
        <taxon>Sphagnophytina</taxon>
        <taxon>Sphagnopsida</taxon>
        <taxon>Sphagnales</taxon>
        <taxon>Sphagnaceae</taxon>
        <taxon>Sphagnum</taxon>
    </lineage>
</organism>
<dbReference type="EMBL" id="OZ019897">
    <property type="protein sequence ID" value="CAK9226722.1"/>
    <property type="molecule type" value="Genomic_DNA"/>
</dbReference>
<evidence type="ECO:0000256" key="2">
    <source>
        <dbReference type="ARBA" id="ARBA00022801"/>
    </source>
</evidence>
<dbReference type="InterPro" id="IPR012341">
    <property type="entry name" value="6hp_glycosidase-like_sf"/>
</dbReference>
<dbReference type="PRINTS" id="PR00744">
    <property type="entry name" value="GLHYDRLASE37"/>
</dbReference>
<keyword evidence="2 4" id="KW-0378">Hydrolase</keyword>
<dbReference type="PANTHER" id="PTHR23403">
    <property type="entry name" value="TREHALASE"/>
    <property type="match status" value="1"/>
</dbReference>
<keyword evidence="6" id="KW-1185">Reference proteome</keyword>
<keyword evidence="3 4" id="KW-0326">Glycosidase</keyword>
<dbReference type="InterPro" id="IPR008928">
    <property type="entry name" value="6-hairpin_glycosidase_sf"/>
</dbReference>
<sequence>MGQLPKSFLDTKASSPAQLLQLLIDIQAAALASVGGGPDFDPKYYVDLPLKFPVQKTAEAFASLPRLQSGKVSPDTLERFLEEYCDIPGSDLVACTPVDYVPEPSGFLPGVQNPVARRWALKVHSLWLLLARQVADHVENEPNQHTLLPLKHPVIVPGERFREVYYWDSYWIIRGLLVSKMLDTAKGMVQNLLTFTRMHGFMANGARTYYENRSQPPLLSRMVRAVYSESADLTLVEQALPVLFKEHNFWTTEPHEVVIQDSQKNKHRLSRYYAHWNSPRPESCTIDKAIAKGLSKRQQAELYHNIATAAESGWDFSSRWMEDHQNLITLRTSGIIPVDLNAFLLQMELDIVFLARVAGDHAAERHYTKAANARRLAINSILWNEEMGQWFDYWLPLNDSEVQSVDMQKVVYDLGSGRLNLESYASNFVPLWCGMLPPGDAKGEKVLRALSNSGLLHPGGIATSVRETGEQWDFPNAWAPLQHMIIEGLATLNSEKANKLAQDISRRWLKSNYVAFEKTGRMVEKYDVRSSGKIGGGGEYETQTGFGWTNGVALALLHDYGWAENQPITSTYNLIPWFPT</sequence>
<evidence type="ECO:0000256" key="1">
    <source>
        <dbReference type="ARBA" id="ARBA00005615"/>
    </source>
</evidence>
<evidence type="ECO:0000256" key="4">
    <source>
        <dbReference type="RuleBase" id="RU361180"/>
    </source>
</evidence>
<evidence type="ECO:0000313" key="5">
    <source>
        <dbReference type="EMBL" id="CAK9226722.1"/>
    </source>
</evidence>
<accession>A0ABP0UPM7</accession>
<dbReference type="Pfam" id="PF01204">
    <property type="entry name" value="Trehalase"/>
    <property type="match status" value="1"/>
</dbReference>
<evidence type="ECO:0000313" key="6">
    <source>
        <dbReference type="Proteomes" id="UP001497512"/>
    </source>
</evidence>
<evidence type="ECO:0000256" key="3">
    <source>
        <dbReference type="ARBA" id="ARBA00023295"/>
    </source>
</evidence>
<dbReference type="InterPro" id="IPR001661">
    <property type="entry name" value="Glyco_hydro_37"/>
</dbReference>
<dbReference type="Proteomes" id="UP001497512">
    <property type="component" value="Chromosome 5"/>
</dbReference>
<dbReference type="EC" id="3.2.1.28" evidence="4"/>
<proteinExistence type="inferred from homology"/>
<dbReference type="Gene3D" id="1.50.10.10">
    <property type="match status" value="1"/>
</dbReference>